<evidence type="ECO:0000313" key="1">
    <source>
        <dbReference type="EMBL" id="KAH7937577.1"/>
    </source>
</evidence>
<protein>
    <submittedName>
        <fullName evidence="1">Uncharacterized protein</fullName>
    </submittedName>
</protein>
<name>A0ACB8C9J2_DERSI</name>
<dbReference type="Proteomes" id="UP000821865">
    <property type="component" value="Chromosome 8"/>
</dbReference>
<keyword evidence="2" id="KW-1185">Reference proteome</keyword>
<organism evidence="1 2">
    <name type="scientific">Dermacentor silvarum</name>
    <name type="common">Tick</name>
    <dbReference type="NCBI Taxonomy" id="543639"/>
    <lineage>
        <taxon>Eukaryota</taxon>
        <taxon>Metazoa</taxon>
        <taxon>Ecdysozoa</taxon>
        <taxon>Arthropoda</taxon>
        <taxon>Chelicerata</taxon>
        <taxon>Arachnida</taxon>
        <taxon>Acari</taxon>
        <taxon>Parasitiformes</taxon>
        <taxon>Ixodida</taxon>
        <taxon>Ixodoidea</taxon>
        <taxon>Ixodidae</taxon>
        <taxon>Rhipicephalinae</taxon>
        <taxon>Dermacentor</taxon>
    </lineage>
</organism>
<sequence>MKHLASASNQDECDKAFEVLAASEYWKNEKFRSYFEAVWLSVKELWVMSYRLEFDVVLTTNNGIEAQNRVLKAQYVKSASGKRSLTTLITAVLHGYLFDKKVKFHEAARRQSSVYRQYSENIPAYLHNRPHGFVKHMLRRLVNAEEYNHTDMKELPIEAMFSVPSERSDDDVYTVDFTKPSCTWPDFRKHKYPCKHFCVVFKYSDRWGFSSLPQSYLNQPQITLGSCLESETGSEIPLVNEPSPSEVSSQALGTAVSEPDIQ</sequence>
<comment type="caution">
    <text evidence="1">The sequence shown here is derived from an EMBL/GenBank/DDBJ whole genome shotgun (WGS) entry which is preliminary data.</text>
</comment>
<proteinExistence type="predicted"/>
<gene>
    <name evidence="1" type="ORF">HPB49_013195</name>
</gene>
<reference evidence="1" key="1">
    <citation type="submission" date="2020-05" db="EMBL/GenBank/DDBJ databases">
        <title>Large-scale comparative analyses of tick genomes elucidate their genetic diversity and vector capacities.</title>
        <authorList>
            <person name="Jia N."/>
            <person name="Wang J."/>
            <person name="Shi W."/>
            <person name="Du L."/>
            <person name="Sun Y."/>
            <person name="Zhan W."/>
            <person name="Jiang J."/>
            <person name="Wang Q."/>
            <person name="Zhang B."/>
            <person name="Ji P."/>
            <person name="Sakyi L.B."/>
            <person name="Cui X."/>
            <person name="Yuan T."/>
            <person name="Jiang B."/>
            <person name="Yang W."/>
            <person name="Lam T.T.-Y."/>
            <person name="Chang Q."/>
            <person name="Ding S."/>
            <person name="Wang X."/>
            <person name="Zhu J."/>
            <person name="Ruan X."/>
            <person name="Zhao L."/>
            <person name="Wei J."/>
            <person name="Que T."/>
            <person name="Du C."/>
            <person name="Cheng J."/>
            <person name="Dai P."/>
            <person name="Han X."/>
            <person name="Huang E."/>
            <person name="Gao Y."/>
            <person name="Liu J."/>
            <person name="Shao H."/>
            <person name="Ye R."/>
            <person name="Li L."/>
            <person name="Wei W."/>
            <person name="Wang X."/>
            <person name="Wang C."/>
            <person name="Yang T."/>
            <person name="Huo Q."/>
            <person name="Li W."/>
            <person name="Guo W."/>
            <person name="Chen H."/>
            <person name="Zhou L."/>
            <person name="Ni X."/>
            <person name="Tian J."/>
            <person name="Zhou Y."/>
            <person name="Sheng Y."/>
            <person name="Liu T."/>
            <person name="Pan Y."/>
            <person name="Xia L."/>
            <person name="Li J."/>
            <person name="Zhao F."/>
            <person name="Cao W."/>
        </authorList>
    </citation>
    <scope>NUCLEOTIDE SEQUENCE</scope>
    <source>
        <strain evidence="1">Dsil-2018</strain>
    </source>
</reference>
<accession>A0ACB8C9J2</accession>
<evidence type="ECO:0000313" key="2">
    <source>
        <dbReference type="Proteomes" id="UP000821865"/>
    </source>
</evidence>
<dbReference type="EMBL" id="CM023477">
    <property type="protein sequence ID" value="KAH7937577.1"/>
    <property type="molecule type" value="Genomic_DNA"/>
</dbReference>